<dbReference type="PANTHER" id="PTHR43157">
    <property type="entry name" value="PHOSPHATIDYLINOSITOL-GLYCAN BIOSYNTHESIS CLASS F PROTEIN-RELATED"/>
    <property type="match status" value="1"/>
</dbReference>
<evidence type="ECO:0008006" key="6">
    <source>
        <dbReference type="Google" id="ProtNLM"/>
    </source>
</evidence>
<comment type="caution">
    <text evidence="4">The sequence shown here is derived from an EMBL/GenBank/DDBJ whole genome shotgun (WGS) entry which is preliminary data.</text>
</comment>
<evidence type="ECO:0000256" key="3">
    <source>
        <dbReference type="SAM" id="Phobius"/>
    </source>
</evidence>
<evidence type="ECO:0000256" key="1">
    <source>
        <dbReference type="ARBA" id="ARBA00023002"/>
    </source>
</evidence>
<name>A0AAV5VQ87_9BILA</name>
<sequence>IMFDWNGGTLIVVGFTSSLVLFLLRRYFKGGQFREDVSAAGKVAVVTGANTGIGLETAKELNLRGAKVYMLCRTESRALAAQAELVKGGCDASRLIYIHCDLTSKESVRKCAAELTKRESHIDILVNNAGMWAGGYEKTRDGHEITWQSNHLGPFLLTELLLPLVENAKKGRIVNVSSILHASSTALDMATIDAQEKFSVEMAYNNSKLANVMHARELTRRLRSKGNTIVTVNALHPGVITTEITRNMALGMKTLLKLGRFMMKTAKDGAQTSLYLALSQEVETVSGAYFADCHRKEESRLARDDLACKQLYDYSLKAVSLA</sequence>
<dbReference type="AlphaFoldDB" id="A0AAV5VQ87"/>
<keyword evidence="3" id="KW-0812">Transmembrane</keyword>
<dbReference type="InterPro" id="IPR002347">
    <property type="entry name" value="SDR_fam"/>
</dbReference>
<keyword evidence="5" id="KW-1185">Reference proteome</keyword>
<keyword evidence="1" id="KW-0560">Oxidoreductase</keyword>
<dbReference type="SUPFAM" id="SSF51735">
    <property type="entry name" value="NAD(P)-binding Rossmann-fold domains"/>
    <property type="match status" value="1"/>
</dbReference>
<evidence type="ECO:0000256" key="2">
    <source>
        <dbReference type="RuleBase" id="RU000363"/>
    </source>
</evidence>
<evidence type="ECO:0000313" key="5">
    <source>
        <dbReference type="Proteomes" id="UP001432322"/>
    </source>
</evidence>
<proteinExistence type="inferred from homology"/>
<dbReference type="PRINTS" id="PR00081">
    <property type="entry name" value="GDHRDH"/>
</dbReference>
<reference evidence="4" key="1">
    <citation type="submission" date="2023-10" db="EMBL/GenBank/DDBJ databases">
        <title>Genome assembly of Pristionchus species.</title>
        <authorList>
            <person name="Yoshida K."/>
            <person name="Sommer R.J."/>
        </authorList>
    </citation>
    <scope>NUCLEOTIDE SEQUENCE</scope>
    <source>
        <strain evidence="4">RS5133</strain>
    </source>
</reference>
<dbReference type="Gene3D" id="3.40.50.720">
    <property type="entry name" value="NAD(P)-binding Rossmann-like Domain"/>
    <property type="match status" value="1"/>
</dbReference>
<dbReference type="Proteomes" id="UP001432322">
    <property type="component" value="Unassembled WGS sequence"/>
</dbReference>
<accession>A0AAV5VQ87</accession>
<dbReference type="PANTHER" id="PTHR43157:SF31">
    <property type="entry name" value="PHOSPHATIDYLINOSITOL-GLYCAN BIOSYNTHESIS CLASS F PROTEIN"/>
    <property type="match status" value="1"/>
</dbReference>
<feature type="transmembrane region" description="Helical" evidence="3">
    <location>
        <begin position="6"/>
        <end position="24"/>
    </location>
</feature>
<comment type="similarity">
    <text evidence="2">Belongs to the short-chain dehydrogenases/reductases (SDR) family.</text>
</comment>
<dbReference type="EMBL" id="BTSY01000004">
    <property type="protein sequence ID" value="GMT21695.1"/>
    <property type="molecule type" value="Genomic_DNA"/>
</dbReference>
<protein>
    <recommendedName>
        <fullName evidence="6">Dehydrogenase</fullName>
    </recommendedName>
</protein>
<dbReference type="InterPro" id="IPR036291">
    <property type="entry name" value="NAD(P)-bd_dom_sf"/>
</dbReference>
<keyword evidence="3" id="KW-1133">Transmembrane helix</keyword>
<keyword evidence="3" id="KW-0472">Membrane</keyword>
<dbReference type="Pfam" id="PF00106">
    <property type="entry name" value="adh_short"/>
    <property type="match status" value="1"/>
</dbReference>
<dbReference type="CDD" id="cd05327">
    <property type="entry name" value="retinol-DH_like_SDR_c_like"/>
    <property type="match status" value="1"/>
</dbReference>
<gene>
    <name evidence="4" type="ORF">PFISCL1PPCAC_12992</name>
</gene>
<dbReference type="PRINTS" id="PR00080">
    <property type="entry name" value="SDRFAMILY"/>
</dbReference>
<organism evidence="4 5">
    <name type="scientific">Pristionchus fissidentatus</name>
    <dbReference type="NCBI Taxonomy" id="1538716"/>
    <lineage>
        <taxon>Eukaryota</taxon>
        <taxon>Metazoa</taxon>
        <taxon>Ecdysozoa</taxon>
        <taxon>Nematoda</taxon>
        <taxon>Chromadorea</taxon>
        <taxon>Rhabditida</taxon>
        <taxon>Rhabditina</taxon>
        <taxon>Diplogasteromorpha</taxon>
        <taxon>Diplogasteroidea</taxon>
        <taxon>Neodiplogasteridae</taxon>
        <taxon>Pristionchus</taxon>
    </lineage>
</organism>
<dbReference type="GO" id="GO:0016491">
    <property type="term" value="F:oxidoreductase activity"/>
    <property type="evidence" value="ECO:0007669"/>
    <property type="project" value="UniProtKB-KW"/>
</dbReference>
<feature type="non-terminal residue" evidence="4">
    <location>
        <position position="1"/>
    </location>
</feature>
<evidence type="ECO:0000313" key="4">
    <source>
        <dbReference type="EMBL" id="GMT21695.1"/>
    </source>
</evidence>